<protein>
    <recommendedName>
        <fullName evidence="1">peptidyl-tRNA hydrolase</fullName>
        <ecNumber evidence="1">3.1.1.29</ecNumber>
    </recommendedName>
</protein>
<organism evidence="6">
    <name type="scientific">hydrothermal vent metagenome</name>
    <dbReference type="NCBI Taxonomy" id="652676"/>
    <lineage>
        <taxon>unclassified sequences</taxon>
        <taxon>metagenomes</taxon>
        <taxon>ecological metagenomes</taxon>
    </lineage>
</organism>
<gene>
    <name evidence="6" type="ORF">MNBD_GAMMA22-843</name>
</gene>
<dbReference type="GO" id="GO:0000049">
    <property type="term" value="F:tRNA binding"/>
    <property type="evidence" value="ECO:0007669"/>
    <property type="project" value="UniProtKB-KW"/>
</dbReference>
<dbReference type="PANTHER" id="PTHR17224">
    <property type="entry name" value="PEPTIDYL-TRNA HYDROLASE"/>
    <property type="match status" value="1"/>
</dbReference>
<dbReference type="FunFam" id="3.40.50.1470:FF:000001">
    <property type="entry name" value="Peptidyl-tRNA hydrolase"/>
    <property type="match status" value="1"/>
</dbReference>
<evidence type="ECO:0000313" key="6">
    <source>
        <dbReference type="EMBL" id="VAW96067.1"/>
    </source>
</evidence>
<dbReference type="SUPFAM" id="SSF53178">
    <property type="entry name" value="Peptidyl-tRNA hydrolase-like"/>
    <property type="match status" value="1"/>
</dbReference>
<dbReference type="InterPro" id="IPR018171">
    <property type="entry name" value="Pept_tRNA_hydro_CS"/>
</dbReference>
<keyword evidence="3 6" id="KW-0378">Hydrolase</keyword>
<sequence>MTAQIKLIVGLGNPGSDYDNTRHNAGFWLVDELTRQKSVHLKPELKFHGSSGKTQIVAQDVWLLKPSTYMNNSGQAVNSLARYYKIDVQQILVVHDELDLQPGTVRLKKGGGHGGHNGLRDIISHLSSKEFYRLRLGIGHPGNARDVSDYVLKTPSKSDKAQIEMCIDDSLREIQNIVSGKFAAVMNTLHTNKN</sequence>
<dbReference type="InterPro" id="IPR036416">
    <property type="entry name" value="Pept_tRNA_hydro_sf"/>
</dbReference>
<dbReference type="PROSITE" id="PS01196">
    <property type="entry name" value="PEPT_TRNA_HYDROL_2"/>
    <property type="match status" value="1"/>
</dbReference>
<proteinExistence type="inferred from homology"/>
<dbReference type="Gene3D" id="3.40.50.1470">
    <property type="entry name" value="Peptidyl-tRNA hydrolase"/>
    <property type="match status" value="1"/>
</dbReference>
<comment type="similarity">
    <text evidence="5">Belongs to the PTH family.</text>
</comment>
<dbReference type="Pfam" id="PF01195">
    <property type="entry name" value="Pept_tRNA_hydro"/>
    <property type="match status" value="1"/>
</dbReference>
<keyword evidence="4" id="KW-0694">RNA-binding</keyword>
<dbReference type="PANTHER" id="PTHR17224:SF1">
    <property type="entry name" value="PEPTIDYL-TRNA HYDROLASE"/>
    <property type="match status" value="1"/>
</dbReference>
<evidence type="ECO:0000256" key="5">
    <source>
        <dbReference type="ARBA" id="ARBA00038063"/>
    </source>
</evidence>
<dbReference type="PROSITE" id="PS01195">
    <property type="entry name" value="PEPT_TRNA_HYDROL_1"/>
    <property type="match status" value="1"/>
</dbReference>
<dbReference type="InterPro" id="IPR001328">
    <property type="entry name" value="Pept_tRNA_hydro"/>
</dbReference>
<dbReference type="HAMAP" id="MF_00083">
    <property type="entry name" value="Pept_tRNA_hydro_bact"/>
    <property type="match status" value="1"/>
</dbReference>
<dbReference type="EMBL" id="UOFS01000025">
    <property type="protein sequence ID" value="VAW96067.1"/>
    <property type="molecule type" value="Genomic_DNA"/>
</dbReference>
<dbReference type="GO" id="GO:0004045">
    <property type="term" value="F:peptidyl-tRNA hydrolase activity"/>
    <property type="evidence" value="ECO:0007669"/>
    <property type="project" value="UniProtKB-EC"/>
</dbReference>
<dbReference type="AlphaFoldDB" id="A0A3B1A8X7"/>
<accession>A0A3B1A8X7</accession>
<evidence type="ECO:0000256" key="2">
    <source>
        <dbReference type="ARBA" id="ARBA00022555"/>
    </source>
</evidence>
<evidence type="ECO:0000256" key="3">
    <source>
        <dbReference type="ARBA" id="ARBA00022801"/>
    </source>
</evidence>
<dbReference type="NCBIfam" id="TIGR00447">
    <property type="entry name" value="pth"/>
    <property type="match status" value="1"/>
</dbReference>
<name>A0A3B1A8X7_9ZZZZ</name>
<dbReference type="CDD" id="cd00462">
    <property type="entry name" value="PTH"/>
    <property type="match status" value="1"/>
</dbReference>
<evidence type="ECO:0000256" key="1">
    <source>
        <dbReference type="ARBA" id="ARBA00013260"/>
    </source>
</evidence>
<dbReference type="EC" id="3.1.1.29" evidence="1"/>
<reference evidence="6" key="1">
    <citation type="submission" date="2018-06" db="EMBL/GenBank/DDBJ databases">
        <authorList>
            <person name="Zhirakovskaya E."/>
        </authorList>
    </citation>
    <scope>NUCLEOTIDE SEQUENCE</scope>
</reference>
<keyword evidence="2" id="KW-0820">tRNA-binding</keyword>
<evidence type="ECO:0000256" key="4">
    <source>
        <dbReference type="ARBA" id="ARBA00022884"/>
    </source>
</evidence>